<proteinExistence type="predicted"/>
<accession>A0A152A0R5</accession>
<dbReference type="EMBL" id="LODT01000020">
    <property type="protein sequence ID" value="KYQ99660.1"/>
    <property type="molecule type" value="Genomic_DNA"/>
</dbReference>
<dbReference type="PANTHER" id="PTHR32134">
    <property type="entry name" value="FNIP REPEAT-CONTAINING PROTEIN"/>
    <property type="match status" value="1"/>
</dbReference>
<dbReference type="PANTHER" id="PTHR32134:SF92">
    <property type="entry name" value="FNIP REPEAT-CONTAINING PROTEIN"/>
    <property type="match status" value="1"/>
</dbReference>
<dbReference type="Pfam" id="PF05725">
    <property type="entry name" value="FNIP"/>
    <property type="match status" value="3"/>
</dbReference>
<organism evidence="2 3">
    <name type="scientific">Tieghemostelium lacteum</name>
    <name type="common">Slime mold</name>
    <name type="synonym">Dictyostelium lacteum</name>
    <dbReference type="NCBI Taxonomy" id="361077"/>
    <lineage>
        <taxon>Eukaryota</taxon>
        <taxon>Amoebozoa</taxon>
        <taxon>Evosea</taxon>
        <taxon>Eumycetozoa</taxon>
        <taxon>Dictyostelia</taxon>
        <taxon>Dictyosteliales</taxon>
        <taxon>Raperosteliaceae</taxon>
        <taxon>Tieghemostelium</taxon>
    </lineage>
</organism>
<dbReference type="OMA" id="HRRYLTT"/>
<keyword evidence="1" id="KW-0677">Repeat</keyword>
<reference evidence="2 3" key="1">
    <citation type="submission" date="2015-12" db="EMBL/GenBank/DDBJ databases">
        <title>Dictyostelia acquired genes for synthesis and detection of signals that induce cell-type specialization by lateral gene transfer from prokaryotes.</title>
        <authorList>
            <person name="Gloeckner G."/>
            <person name="Schaap P."/>
        </authorList>
    </citation>
    <scope>NUCLEOTIDE SEQUENCE [LARGE SCALE GENOMIC DNA]</scope>
    <source>
        <strain evidence="2 3">TK</strain>
    </source>
</reference>
<dbReference type="AlphaFoldDB" id="A0A152A0R5"/>
<evidence type="ECO:0000313" key="3">
    <source>
        <dbReference type="Proteomes" id="UP000076078"/>
    </source>
</evidence>
<keyword evidence="3" id="KW-1185">Reference proteome</keyword>
<dbReference type="OrthoDB" id="22922at2759"/>
<evidence type="ECO:0000256" key="1">
    <source>
        <dbReference type="ARBA" id="ARBA00022737"/>
    </source>
</evidence>
<dbReference type="Gene3D" id="3.80.10.10">
    <property type="entry name" value="Ribonuclease Inhibitor"/>
    <property type="match status" value="1"/>
</dbReference>
<dbReference type="InterPro" id="IPR032675">
    <property type="entry name" value="LRR_dom_sf"/>
</dbReference>
<dbReference type="Proteomes" id="UP000076078">
    <property type="component" value="Unassembled WGS sequence"/>
</dbReference>
<gene>
    <name evidence="2" type="ORF">DLAC_03598</name>
</gene>
<evidence type="ECO:0000313" key="2">
    <source>
        <dbReference type="EMBL" id="KYQ99660.1"/>
    </source>
</evidence>
<protein>
    <submittedName>
        <fullName evidence="2">Uncharacterized protein</fullName>
    </submittedName>
</protein>
<dbReference type="InParanoid" id="A0A152A0R5"/>
<sequence length="329" mass="37226">MEIQCLLPSNVIPNGVKSLHLSYKSSPITMGMIPETTDTLFIDNQYPLSTESLPRNLKKLELTGYNTELVPGILPNQLKTLVLMSYNKPIAEGTLPETIEQLYLTQCNQELKANQLPPSIKRLVFSSINYSKMINSVFPPNLEILNIHKIPANSKLLGNLLHLKKLYIGNIDCQIIDIQFPPLLEKLSIVSLFDDKIKISRNTFPQGLKSFSLEFCSSELTLEWLQLLPNGIESMKLPSTITTLKVGLLPKSLKKIRVGLIYSDPLKAGVFPEGLEILRLSGLQEKSLTKYMIPSTLKHIYLSHSIDKNWILKICKLPFYCIIHSNNYY</sequence>
<name>A0A152A0R5_TIELA</name>
<comment type="caution">
    <text evidence="2">The sequence shown here is derived from an EMBL/GenBank/DDBJ whole genome shotgun (WGS) entry which is preliminary data.</text>
</comment>
<dbReference type="InterPro" id="IPR051251">
    <property type="entry name" value="STK_FNIP-Repeat"/>
</dbReference>
<dbReference type="SUPFAM" id="SSF52058">
    <property type="entry name" value="L domain-like"/>
    <property type="match status" value="1"/>
</dbReference>
<dbReference type="InterPro" id="IPR008615">
    <property type="entry name" value="FNIP"/>
</dbReference>